<accession>X1H2W8</accession>
<dbReference type="EMBL" id="BARU01027906">
    <property type="protein sequence ID" value="GAH64486.1"/>
    <property type="molecule type" value="Genomic_DNA"/>
</dbReference>
<evidence type="ECO:0000256" key="1">
    <source>
        <dbReference type="ARBA" id="ARBA00001933"/>
    </source>
</evidence>
<organism evidence="6">
    <name type="scientific">marine sediment metagenome</name>
    <dbReference type="NCBI Taxonomy" id="412755"/>
    <lineage>
        <taxon>unclassified sequences</taxon>
        <taxon>metagenomes</taxon>
        <taxon>ecological metagenomes</taxon>
    </lineage>
</organism>
<evidence type="ECO:0000259" key="5">
    <source>
        <dbReference type="Pfam" id="PF00155"/>
    </source>
</evidence>
<gene>
    <name evidence="6" type="ORF">S03H2_44611</name>
</gene>
<dbReference type="Pfam" id="PF00155">
    <property type="entry name" value="Aminotran_1_2"/>
    <property type="match status" value="1"/>
</dbReference>
<dbReference type="PANTHER" id="PTHR42885:SF2">
    <property type="entry name" value="HISTIDINOL-PHOSPHATE AMINOTRANSFERASE"/>
    <property type="match status" value="1"/>
</dbReference>
<dbReference type="InterPro" id="IPR015424">
    <property type="entry name" value="PyrdxlP-dep_Trfase"/>
</dbReference>
<keyword evidence="4" id="KW-0663">Pyridoxal phosphate</keyword>
<dbReference type="GO" id="GO:0030170">
    <property type="term" value="F:pyridoxal phosphate binding"/>
    <property type="evidence" value="ECO:0007669"/>
    <property type="project" value="InterPro"/>
</dbReference>
<evidence type="ECO:0000256" key="2">
    <source>
        <dbReference type="ARBA" id="ARBA00022576"/>
    </source>
</evidence>
<keyword evidence="2" id="KW-0032">Aminotransferase</keyword>
<feature type="non-terminal residue" evidence="6">
    <location>
        <position position="1"/>
    </location>
</feature>
<comment type="caution">
    <text evidence="6">The sequence shown here is derived from an EMBL/GenBank/DDBJ whole genome shotgun (WGS) entry which is preliminary data.</text>
</comment>
<dbReference type="InterPro" id="IPR004839">
    <property type="entry name" value="Aminotransferase_I/II_large"/>
</dbReference>
<evidence type="ECO:0000256" key="3">
    <source>
        <dbReference type="ARBA" id="ARBA00022679"/>
    </source>
</evidence>
<dbReference type="InterPro" id="IPR015422">
    <property type="entry name" value="PyrdxlP-dep_Trfase_small"/>
</dbReference>
<dbReference type="SUPFAM" id="SSF53383">
    <property type="entry name" value="PLP-dependent transferases"/>
    <property type="match status" value="1"/>
</dbReference>
<dbReference type="PANTHER" id="PTHR42885">
    <property type="entry name" value="HISTIDINOL-PHOSPHATE AMINOTRANSFERASE-RELATED"/>
    <property type="match status" value="1"/>
</dbReference>
<name>X1H2W8_9ZZZZ</name>
<comment type="cofactor">
    <cofactor evidence="1">
        <name>pyridoxal 5'-phosphate</name>
        <dbReference type="ChEBI" id="CHEBI:597326"/>
    </cofactor>
</comment>
<reference evidence="6" key="1">
    <citation type="journal article" date="2014" name="Front. Microbiol.">
        <title>High frequency of phylogenetically diverse reductive dehalogenase-homologous genes in deep subseafloor sedimentary metagenomes.</title>
        <authorList>
            <person name="Kawai M."/>
            <person name="Futagami T."/>
            <person name="Toyoda A."/>
            <person name="Takaki Y."/>
            <person name="Nishi S."/>
            <person name="Hori S."/>
            <person name="Arai W."/>
            <person name="Tsubouchi T."/>
            <person name="Morono Y."/>
            <person name="Uchiyama I."/>
            <person name="Ito T."/>
            <person name="Fujiyama A."/>
            <person name="Inagaki F."/>
            <person name="Takami H."/>
        </authorList>
    </citation>
    <scope>NUCLEOTIDE SEQUENCE</scope>
    <source>
        <strain evidence="6">Expedition CK06-06</strain>
    </source>
</reference>
<dbReference type="GO" id="GO:0008483">
    <property type="term" value="F:transaminase activity"/>
    <property type="evidence" value="ECO:0007669"/>
    <property type="project" value="UniProtKB-KW"/>
</dbReference>
<sequence>AALASLSDIEYLRGNVAKIIAERERLFNKLKELEWLKPYPSSANFILCSLHCHSERSEESLAKEIWRLLQKRGIFVRYFDSPRLRSYLRISVGKPEDTDALIEALKGMC</sequence>
<feature type="domain" description="Aminotransferase class I/classII large" evidence="5">
    <location>
        <begin position="1"/>
        <end position="105"/>
    </location>
</feature>
<evidence type="ECO:0000313" key="6">
    <source>
        <dbReference type="EMBL" id="GAH64486.1"/>
    </source>
</evidence>
<protein>
    <recommendedName>
        <fullName evidence="5">Aminotransferase class I/classII large domain-containing protein</fullName>
    </recommendedName>
</protein>
<dbReference type="Gene3D" id="3.90.1150.10">
    <property type="entry name" value="Aspartate Aminotransferase, domain 1"/>
    <property type="match status" value="1"/>
</dbReference>
<dbReference type="AlphaFoldDB" id="X1H2W8"/>
<proteinExistence type="predicted"/>
<evidence type="ECO:0000256" key="4">
    <source>
        <dbReference type="ARBA" id="ARBA00022898"/>
    </source>
</evidence>
<keyword evidence="3" id="KW-0808">Transferase</keyword>